<organism evidence="2">
    <name type="scientific">Siphoviridae sp. cthae16</name>
    <dbReference type="NCBI Taxonomy" id="2825617"/>
    <lineage>
        <taxon>Viruses</taxon>
        <taxon>Duplodnaviria</taxon>
        <taxon>Heunggongvirae</taxon>
        <taxon>Uroviricota</taxon>
        <taxon>Caudoviricetes</taxon>
    </lineage>
</organism>
<dbReference type="EMBL" id="BK016126">
    <property type="protein sequence ID" value="DAF97100.1"/>
    <property type="molecule type" value="Genomic_DNA"/>
</dbReference>
<reference evidence="2" key="1">
    <citation type="journal article" date="2021" name="Proc. Natl. Acad. Sci. U.S.A.">
        <title>A Catalog of Tens of Thousands of Viruses from Human Metagenomes Reveals Hidden Associations with Chronic Diseases.</title>
        <authorList>
            <person name="Tisza M.J."/>
            <person name="Buck C.B."/>
        </authorList>
    </citation>
    <scope>NUCLEOTIDE SEQUENCE</scope>
    <source>
        <strain evidence="2">Cthae16</strain>
    </source>
</reference>
<feature type="region of interest" description="Disordered" evidence="1">
    <location>
        <begin position="1"/>
        <end position="31"/>
    </location>
</feature>
<sequence length="31" mass="3762">MSNSSLQKEKAIRRRNHQRGYVVHPPRWACR</sequence>
<proteinExistence type="predicted"/>
<evidence type="ECO:0000256" key="1">
    <source>
        <dbReference type="SAM" id="MobiDB-lite"/>
    </source>
</evidence>
<accession>A0A8S5URR7</accession>
<evidence type="ECO:0000313" key="2">
    <source>
        <dbReference type="EMBL" id="DAF97100.1"/>
    </source>
</evidence>
<protein>
    <submittedName>
        <fullName evidence="2">Uncharacterized protein</fullName>
    </submittedName>
</protein>
<name>A0A8S5URR7_9CAUD</name>